<evidence type="ECO:0000256" key="1">
    <source>
        <dbReference type="ARBA" id="ARBA00006781"/>
    </source>
</evidence>
<dbReference type="GO" id="GO:0005634">
    <property type="term" value="C:nucleus"/>
    <property type="evidence" value="ECO:0007669"/>
    <property type="project" value="TreeGrafter"/>
</dbReference>
<dbReference type="Pfam" id="PF13862">
    <property type="entry name" value="BCCIP"/>
    <property type="match status" value="1"/>
</dbReference>
<dbReference type="EMBL" id="HBFR01000714">
    <property type="protein sequence ID" value="CAD8873265.1"/>
    <property type="molecule type" value="Transcribed_RNA"/>
</dbReference>
<feature type="region of interest" description="Disordered" evidence="2">
    <location>
        <begin position="1"/>
        <end position="107"/>
    </location>
</feature>
<dbReference type="InterPro" id="IPR025602">
    <property type="entry name" value="BCP1_family"/>
</dbReference>
<dbReference type="AlphaFoldDB" id="A0A7S1B3P3"/>
<proteinExistence type="inferred from homology"/>
<sequence length="364" mass="39204">MMSEREKDNVPSASSAAGPTPVAAVVAGDDDASSSSSSSDDESLVLEGTLENVSDVENAGDSDDEDEEDDGEDEDDSPPDKKRRKGNDGPASKRSKKSKKAKRKKDPEDEVLRVEFQFCEVNERYFHGIKSFLAVNPVHAGHSSALSDAILAHVFVGTVVSTSGDRGPDVPGDDVYAFASVLNVRGDVLQPAEVIESSSAPHPLADLRALCREKCPPQHRKEMSAVLDGSHARPAGFLLQGRMANVPLEIVLEMHRQLVLDLDWAAEHAEGTEKERKALDYGVLVVLAPATRGGGGGLLYRNFEDDIFCSVAEFTYTFELPGVRSFGGTDGEKQYCTAIVMTKTGHRQGMKDLEQMVQGSVGVL</sequence>
<name>A0A7S1B3P3_9STRA</name>
<reference evidence="3" key="1">
    <citation type="submission" date="2021-01" db="EMBL/GenBank/DDBJ databases">
        <authorList>
            <person name="Corre E."/>
            <person name="Pelletier E."/>
            <person name="Niang G."/>
            <person name="Scheremetjew M."/>
            <person name="Finn R."/>
            <person name="Kale V."/>
            <person name="Holt S."/>
            <person name="Cochrane G."/>
            <person name="Meng A."/>
            <person name="Brown T."/>
            <person name="Cohen L."/>
        </authorList>
    </citation>
    <scope>NUCLEOTIDE SEQUENCE</scope>
    <source>
        <strain evidence="3">308</strain>
    </source>
</reference>
<dbReference type="PANTHER" id="PTHR13261">
    <property type="entry name" value="BRCA2 AND CDKN1A INTERACTING PROTEIN"/>
    <property type="match status" value="1"/>
</dbReference>
<gene>
    <name evidence="3" type="ORF">CHYS00102_LOCUS423</name>
</gene>
<organism evidence="3">
    <name type="scientific">Corethron hystrix</name>
    <dbReference type="NCBI Taxonomy" id="216773"/>
    <lineage>
        <taxon>Eukaryota</taxon>
        <taxon>Sar</taxon>
        <taxon>Stramenopiles</taxon>
        <taxon>Ochrophyta</taxon>
        <taxon>Bacillariophyta</taxon>
        <taxon>Coscinodiscophyceae</taxon>
        <taxon>Corethrophycidae</taxon>
        <taxon>Corethrales</taxon>
        <taxon>Corethraceae</taxon>
        <taxon>Corethron</taxon>
    </lineage>
</organism>
<comment type="similarity">
    <text evidence="1">Belongs to the BCP1 family.</text>
</comment>
<evidence type="ECO:0000313" key="3">
    <source>
        <dbReference type="EMBL" id="CAD8873265.1"/>
    </source>
</evidence>
<accession>A0A7S1B3P3</accession>
<evidence type="ECO:0000256" key="2">
    <source>
        <dbReference type="SAM" id="MobiDB-lite"/>
    </source>
</evidence>
<feature type="compositionally biased region" description="Acidic residues" evidence="2">
    <location>
        <begin position="58"/>
        <end position="77"/>
    </location>
</feature>
<feature type="compositionally biased region" description="Basic residues" evidence="2">
    <location>
        <begin position="93"/>
        <end position="104"/>
    </location>
</feature>
<protein>
    <submittedName>
        <fullName evidence="3">Uncharacterized protein</fullName>
    </submittedName>
</protein>
<feature type="compositionally biased region" description="Low complexity" evidence="2">
    <location>
        <begin position="10"/>
        <end position="38"/>
    </location>
</feature>
<dbReference type="PANTHER" id="PTHR13261:SF0">
    <property type="entry name" value="BRCA2 AND CDKN1A-INTERACTING PROTEIN"/>
    <property type="match status" value="1"/>
</dbReference>